<evidence type="ECO:0008006" key="3">
    <source>
        <dbReference type="Google" id="ProtNLM"/>
    </source>
</evidence>
<sequence length="69" mass="8014">MYKDGIGGEHYYLTVEEYKYIQQSLNFGGIPTYLIYDKKGALKQQFTGYPGNEVMLKRIEVAMENPDKK</sequence>
<protein>
    <recommendedName>
        <fullName evidence="3">Thioredoxin-like protein</fullName>
    </recommendedName>
</protein>
<comment type="caution">
    <text evidence="1">The sequence shown here is derived from an EMBL/GenBank/DDBJ whole genome shotgun (WGS) entry which is preliminary data.</text>
</comment>
<evidence type="ECO:0000313" key="1">
    <source>
        <dbReference type="EMBL" id="RAJ83603.1"/>
    </source>
</evidence>
<evidence type="ECO:0000313" key="2">
    <source>
        <dbReference type="Proteomes" id="UP000249819"/>
    </source>
</evidence>
<dbReference type="SUPFAM" id="SSF52833">
    <property type="entry name" value="Thioredoxin-like"/>
    <property type="match status" value="1"/>
</dbReference>
<accession>A0A327W4K1</accession>
<dbReference type="InterPro" id="IPR036249">
    <property type="entry name" value="Thioredoxin-like_sf"/>
</dbReference>
<gene>
    <name evidence="1" type="ORF">CLV59_103572</name>
</gene>
<dbReference type="Gene3D" id="3.40.30.10">
    <property type="entry name" value="Glutaredoxin"/>
    <property type="match status" value="1"/>
</dbReference>
<reference evidence="1 2" key="1">
    <citation type="submission" date="2018-06" db="EMBL/GenBank/DDBJ databases">
        <title>Genomic Encyclopedia of Archaeal and Bacterial Type Strains, Phase II (KMG-II): from individual species to whole genera.</title>
        <authorList>
            <person name="Goeker M."/>
        </authorList>
    </citation>
    <scope>NUCLEOTIDE SEQUENCE [LARGE SCALE GENOMIC DNA]</scope>
    <source>
        <strain evidence="1 2">DSM 29821</strain>
    </source>
</reference>
<proteinExistence type="predicted"/>
<dbReference type="Proteomes" id="UP000249819">
    <property type="component" value="Unassembled WGS sequence"/>
</dbReference>
<dbReference type="RefSeq" id="WP_111592240.1">
    <property type="nucleotide sequence ID" value="NZ_QLMA01000003.1"/>
</dbReference>
<dbReference type="OrthoDB" id="9815205at2"/>
<dbReference type="AlphaFoldDB" id="A0A327W4K1"/>
<dbReference type="EMBL" id="QLMA01000003">
    <property type="protein sequence ID" value="RAJ83603.1"/>
    <property type="molecule type" value="Genomic_DNA"/>
</dbReference>
<organism evidence="1 2">
    <name type="scientific">Chitinophaga dinghuensis</name>
    <dbReference type="NCBI Taxonomy" id="1539050"/>
    <lineage>
        <taxon>Bacteria</taxon>
        <taxon>Pseudomonadati</taxon>
        <taxon>Bacteroidota</taxon>
        <taxon>Chitinophagia</taxon>
        <taxon>Chitinophagales</taxon>
        <taxon>Chitinophagaceae</taxon>
        <taxon>Chitinophaga</taxon>
    </lineage>
</organism>
<keyword evidence="2" id="KW-1185">Reference proteome</keyword>
<name>A0A327W4K1_9BACT</name>